<evidence type="ECO:0000256" key="3">
    <source>
        <dbReference type="ARBA" id="ARBA00023163"/>
    </source>
</evidence>
<dbReference type="FunFam" id="2.170.150.80:FF:000006">
    <property type="entry name" value="NAC domain-containing protein 100-like"/>
    <property type="match status" value="1"/>
</dbReference>
<evidence type="ECO:0000256" key="5">
    <source>
        <dbReference type="SAM" id="MobiDB-lite"/>
    </source>
</evidence>
<reference evidence="7" key="1">
    <citation type="submission" date="2018-01" db="EMBL/GenBank/DDBJ databases">
        <authorList>
            <person name="Mao J.F."/>
        </authorList>
    </citation>
    <scope>NUCLEOTIDE SEQUENCE</scope>
    <source>
        <strain evidence="7">Huo1</strain>
        <tissue evidence="7">Leaf</tissue>
    </source>
</reference>
<dbReference type="PANTHER" id="PTHR31744">
    <property type="entry name" value="PROTEIN CUP-SHAPED COTYLEDON 2-RELATED"/>
    <property type="match status" value="1"/>
</dbReference>
<comment type="caution">
    <text evidence="7">The sequence shown here is derived from an EMBL/GenBank/DDBJ whole genome shotgun (WGS) entry which is preliminary data.</text>
</comment>
<feature type="region of interest" description="Disordered" evidence="5">
    <location>
        <begin position="211"/>
        <end position="231"/>
    </location>
</feature>
<dbReference type="PROSITE" id="PS51005">
    <property type="entry name" value="NAC"/>
    <property type="match status" value="1"/>
</dbReference>
<evidence type="ECO:0000313" key="8">
    <source>
        <dbReference type="Proteomes" id="UP000298416"/>
    </source>
</evidence>
<dbReference type="GO" id="GO:0006355">
    <property type="term" value="P:regulation of DNA-templated transcription"/>
    <property type="evidence" value="ECO:0007669"/>
    <property type="project" value="InterPro"/>
</dbReference>
<proteinExistence type="predicted"/>
<accession>A0A8X8XG32</accession>
<evidence type="ECO:0000256" key="4">
    <source>
        <dbReference type="ARBA" id="ARBA00023242"/>
    </source>
</evidence>
<name>A0A8X8XG32_SALSN</name>
<keyword evidence="4" id="KW-0539">Nucleus</keyword>
<gene>
    <name evidence="7" type="ORF">SASPL_125561</name>
</gene>
<protein>
    <recommendedName>
        <fullName evidence="6">NAC domain-containing protein</fullName>
    </recommendedName>
</protein>
<dbReference type="Pfam" id="PF02365">
    <property type="entry name" value="NAM"/>
    <property type="match status" value="1"/>
</dbReference>
<keyword evidence="1" id="KW-0805">Transcription regulation</keyword>
<dbReference type="EMBL" id="PNBA02000009">
    <property type="protein sequence ID" value="KAG6412868.1"/>
    <property type="molecule type" value="Genomic_DNA"/>
</dbReference>
<feature type="domain" description="NAC" evidence="6">
    <location>
        <begin position="21"/>
        <end position="165"/>
    </location>
</feature>
<evidence type="ECO:0000259" key="6">
    <source>
        <dbReference type="PROSITE" id="PS51005"/>
    </source>
</evidence>
<organism evidence="7">
    <name type="scientific">Salvia splendens</name>
    <name type="common">Scarlet sage</name>
    <dbReference type="NCBI Taxonomy" id="180675"/>
    <lineage>
        <taxon>Eukaryota</taxon>
        <taxon>Viridiplantae</taxon>
        <taxon>Streptophyta</taxon>
        <taxon>Embryophyta</taxon>
        <taxon>Tracheophyta</taxon>
        <taxon>Spermatophyta</taxon>
        <taxon>Magnoliopsida</taxon>
        <taxon>eudicotyledons</taxon>
        <taxon>Gunneridae</taxon>
        <taxon>Pentapetalae</taxon>
        <taxon>asterids</taxon>
        <taxon>lamiids</taxon>
        <taxon>Lamiales</taxon>
        <taxon>Lamiaceae</taxon>
        <taxon>Nepetoideae</taxon>
        <taxon>Mentheae</taxon>
        <taxon>Salviinae</taxon>
        <taxon>Salvia</taxon>
        <taxon>Salvia subgen. Calosphace</taxon>
        <taxon>core Calosphace</taxon>
    </lineage>
</organism>
<dbReference type="GO" id="GO:0000976">
    <property type="term" value="F:transcription cis-regulatory region binding"/>
    <property type="evidence" value="ECO:0007669"/>
    <property type="project" value="UniProtKB-ARBA"/>
</dbReference>
<evidence type="ECO:0000256" key="2">
    <source>
        <dbReference type="ARBA" id="ARBA00023125"/>
    </source>
</evidence>
<feature type="compositionally biased region" description="Polar residues" evidence="5">
    <location>
        <begin position="217"/>
        <end position="229"/>
    </location>
</feature>
<dbReference type="PANTHER" id="PTHR31744:SF219">
    <property type="entry name" value="NAC DOMAIN-CONTAINING PROTEIN 4"/>
    <property type="match status" value="1"/>
</dbReference>
<keyword evidence="2" id="KW-0238">DNA-binding</keyword>
<keyword evidence="8" id="KW-1185">Reference proteome</keyword>
<keyword evidence="3" id="KW-0804">Transcription</keyword>
<evidence type="ECO:0000313" key="7">
    <source>
        <dbReference type="EMBL" id="KAG6412868.1"/>
    </source>
</evidence>
<sequence>MFTSPINFEFGDYDDNHHIDMPPGFRFHPSDEELITHYLSKKALNPLFSCYAITDVDINKVEPWDLPWKAKTGEKEWYFFCVRDLKYPTGMRANRATPAGYWKATGKDREILRGEKLVGMKKTLVFYQGRAPKGVKSNWVAHEFRLDESFKLPATEFVISRVFQKAKGGKKVNISEMTRVEPEFRAPPMADSMKLEPGKEHVHCFSSGVHNSSSNNPIVPNNGESSSLLPKSEFAPGQCDDGFIFPDFYSSGEYYPFCDGL</sequence>
<evidence type="ECO:0000256" key="1">
    <source>
        <dbReference type="ARBA" id="ARBA00023015"/>
    </source>
</evidence>
<dbReference type="AlphaFoldDB" id="A0A8X8XG32"/>
<dbReference type="InterPro" id="IPR003441">
    <property type="entry name" value="NAC-dom"/>
</dbReference>
<dbReference type="Proteomes" id="UP000298416">
    <property type="component" value="Unassembled WGS sequence"/>
</dbReference>
<dbReference type="OrthoDB" id="1424968at2759"/>
<reference evidence="7" key="2">
    <citation type="submission" date="2020-08" db="EMBL/GenBank/DDBJ databases">
        <title>Plant Genome Project.</title>
        <authorList>
            <person name="Zhang R.-G."/>
        </authorList>
    </citation>
    <scope>NUCLEOTIDE SEQUENCE</scope>
    <source>
        <strain evidence="7">Huo1</strain>
        <tissue evidence="7">Leaf</tissue>
    </source>
</reference>